<evidence type="ECO:0000313" key="2">
    <source>
        <dbReference type="Proteomes" id="UP000269154"/>
    </source>
</evidence>
<protein>
    <submittedName>
        <fullName evidence="1">Uncharacterized protein</fullName>
    </submittedName>
</protein>
<organism evidence="1 2">
    <name type="scientific">Okeania hirsuta</name>
    <dbReference type="NCBI Taxonomy" id="1458930"/>
    <lineage>
        <taxon>Bacteria</taxon>
        <taxon>Bacillati</taxon>
        <taxon>Cyanobacteriota</taxon>
        <taxon>Cyanophyceae</taxon>
        <taxon>Oscillatoriophycideae</taxon>
        <taxon>Oscillatoriales</taxon>
        <taxon>Microcoleaceae</taxon>
        <taxon>Okeania</taxon>
    </lineage>
</organism>
<accession>A0A3N6P532</accession>
<dbReference type="AlphaFoldDB" id="A0A3N6P532"/>
<dbReference type="Proteomes" id="UP000269154">
    <property type="component" value="Unassembled WGS sequence"/>
</dbReference>
<name>A0A3N6P532_9CYAN</name>
<dbReference type="EMBL" id="RCBY01000147">
    <property type="protein sequence ID" value="RQH33213.1"/>
    <property type="molecule type" value="Genomic_DNA"/>
</dbReference>
<dbReference type="RefSeq" id="WP_124155167.1">
    <property type="nucleotide sequence ID" value="NZ_CAWOLW010000054.1"/>
</dbReference>
<proteinExistence type="predicted"/>
<evidence type="ECO:0000313" key="1">
    <source>
        <dbReference type="EMBL" id="RQH33213.1"/>
    </source>
</evidence>
<sequence>MKNIMDEYNKYKSQDEQDIYNHFIQLIDLKSSKEVIERFRMLFINGSGYPDREISQALDRITALPEIEEDFNFILNRCCHIVINRKQPYNYKKDVLLDLMKLFARVENQPARRHYYGSHNSKKLLELVQAFTRSEQYLSLKRLTELINQQTGSCRNTNSALAQPLRTLIPRYPYIYQHCLVTPDSSYEYQQVIRKIQRHKQRKFEIDLSKYVTHKIRQRVVTTASEREAALSNLTAFPWEGTNNIQNPTLLSEREVLSAIKKFVGKVENGNNYRDNAKSFLTHVRQPQSYRSFKESFYEYLSTSFDVDSKSIKHQFQDKLYKQLKNTMSHSNDKQFNDFLLMRTCNQMLGYLVVESTQKPQHFLFLNLMGNLGPITTTGLLLKIVLVCYRVKPYLEKRFSILFNHYESHTRETVMWLVKALENMQVALSTNFGRVDLSLIR</sequence>
<gene>
    <name evidence="1" type="ORF">D5R40_21785</name>
</gene>
<comment type="caution">
    <text evidence="1">The sequence shown here is derived from an EMBL/GenBank/DDBJ whole genome shotgun (WGS) entry which is preliminary data.</text>
</comment>
<reference evidence="1 2" key="1">
    <citation type="journal article" date="2018" name="ACS Chem. Biol.">
        <title>Ketoreductase domain dysfunction expands chemodiversity: malyngamide biosynthesis in the cyanobacterium Okeania hirsuta.</title>
        <authorList>
            <person name="Moss N.A."/>
            <person name="Leao T."/>
            <person name="Rankin M."/>
            <person name="McCullough T.M."/>
            <person name="Qu P."/>
            <person name="Korobeynikov A."/>
            <person name="Smith J.L."/>
            <person name="Gerwick L."/>
            <person name="Gerwick W.H."/>
        </authorList>
    </citation>
    <scope>NUCLEOTIDE SEQUENCE [LARGE SCALE GENOMIC DNA]</scope>
    <source>
        <strain evidence="1 2">PAB10Feb10-1</strain>
    </source>
</reference>
<dbReference type="OrthoDB" id="580965at2"/>
<keyword evidence="2" id="KW-1185">Reference proteome</keyword>